<accession>A0A4U6UB37</accession>
<evidence type="ECO:0000313" key="2">
    <source>
        <dbReference type="Proteomes" id="UP000298652"/>
    </source>
</evidence>
<dbReference type="AlphaFoldDB" id="A0A4U6UB37"/>
<dbReference type="Gramene" id="TKW13091">
    <property type="protein sequence ID" value="TKW13091"/>
    <property type="gene ID" value="SEVIR_5G076933v2"/>
</dbReference>
<evidence type="ECO:0000313" key="1">
    <source>
        <dbReference type="EMBL" id="TKW13090.1"/>
    </source>
</evidence>
<proteinExistence type="predicted"/>
<organism evidence="1 2">
    <name type="scientific">Setaria viridis</name>
    <name type="common">Green bristlegrass</name>
    <name type="synonym">Setaria italica subsp. viridis</name>
    <dbReference type="NCBI Taxonomy" id="4556"/>
    <lineage>
        <taxon>Eukaryota</taxon>
        <taxon>Viridiplantae</taxon>
        <taxon>Streptophyta</taxon>
        <taxon>Embryophyta</taxon>
        <taxon>Tracheophyta</taxon>
        <taxon>Spermatophyta</taxon>
        <taxon>Magnoliopsida</taxon>
        <taxon>Liliopsida</taxon>
        <taxon>Poales</taxon>
        <taxon>Poaceae</taxon>
        <taxon>PACMAD clade</taxon>
        <taxon>Panicoideae</taxon>
        <taxon>Panicodae</taxon>
        <taxon>Paniceae</taxon>
        <taxon>Cenchrinae</taxon>
        <taxon>Setaria</taxon>
    </lineage>
</organism>
<dbReference type="Gramene" id="TKW13090">
    <property type="protein sequence ID" value="TKW13090"/>
    <property type="gene ID" value="SEVIR_5G076933v2"/>
</dbReference>
<dbReference type="EMBL" id="CM016556">
    <property type="protein sequence ID" value="TKW13091.1"/>
    <property type="molecule type" value="Genomic_DNA"/>
</dbReference>
<dbReference type="EMBL" id="CM016556">
    <property type="protein sequence ID" value="TKW13090.1"/>
    <property type="molecule type" value="Genomic_DNA"/>
</dbReference>
<name>A0A4U6UB37_SETVI</name>
<reference evidence="1 2" key="1">
    <citation type="submission" date="2019-03" db="EMBL/GenBank/DDBJ databases">
        <title>WGS assembly of Setaria viridis.</title>
        <authorList>
            <person name="Huang P."/>
            <person name="Jenkins J."/>
            <person name="Grimwood J."/>
            <person name="Barry K."/>
            <person name="Healey A."/>
            <person name="Mamidi S."/>
            <person name="Sreedasyam A."/>
            <person name="Shu S."/>
            <person name="Feldman M."/>
            <person name="Wu J."/>
            <person name="Yu Y."/>
            <person name="Chen C."/>
            <person name="Johnson J."/>
            <person name="Rokhsar D."/>
            <person name="Baxter I."/>
            <person name="Schmutz J."/>
            <person name="Brutnell T."/>
            <person name="Kellogg E."/>
        </authorList>
    </citation>
    <scope>NUCLEOTIDE SEQUENCE [LARGE SCALE GENOMIC DNA]</scope>
    <source>
        <strain evidence="2">cv. A10</strain>
    </source>
</reference>
<dbReference type="Proteomes" id="UP000298652">
    <property type="component" value="Chromosome 5"/>
</dbReference>
<gene>
    <name evidence="1" type="ORF">SEVIR_5G076933v2</name>
</gene>
<protein>
    <submittedName>
        <fullName evidence="1">Uncharacterized protein</fullName>
    </submittedName>
</protein>
<keyword evidence="2" id="KW-1185">Reference proteome</keyword>
<sequence>MIHMDALLPLAAVLEMYQHHPRFVGEVIHSGAVLNLTYELDYSDGTCYVTRINQTDSFFWVIYRHRFGKHQLPLFHGGNGFLGSTRSHG</sequence>